<gene>
    <name evidence="2" type="ORF">C7H09_17560</name>
</gene>
<dbReference type="Proteomes" id="UP000239866">
    <property type="component" value="Unassembled WGS sequence"/>
</dbReference>
<dbReference type="AlphaFoldDB" id="A0A2T1K3U1"/>
<dbReference type="RefSeq" id="WP_106765155.1">
    <property type="nucleotide sequence ID" value="NZ_PXNP01000109.1"/>
</dbReference>
<evidence type="ECO:0000313" key="2">
    <source>
        <dbReference type="EMBL" id="PSF04834.1"/>
    </source>
</evidence>
<keyword evidence="1" id="KW-1133">Transmembrane helix</keyword>
<dbReference type="EMBL" id="PXNP01000109">
    <property type="protein sequence ID" value="PSF04834.1"/>
    <property type="molecule type" value="Genomic_DNA"/>
</dbReference>
<comment type="caution">
    <text evidence="2">The sequence shown here is derived from an EMBL/GenBank/DDBJ whole genome shotgun (WGS) entry which is preliminary data.</text>
</comment>
<feature type="transmembrane region" description="Helical" evidence="1">
    <location>
        <begin position="7"/>
        <end position="28"/>
    </location>
</feature>
<keyword evidence="1" id="KW-0812">Transmembrane</keyword>
<name>A0A2T1K3U1_9GAMM</name>
<keyword evidence="1" id="KW-0472">Membrane</keyword>
<proteinExistence type="predicted"/>
<dbReference type="OrthoDB" id="6371116at2"/>
<keyword evidence="3" id="KW-1185">Reference proteome</keyword>
<feature type="transmembrane region" description="Helical" evidence="1">
    <location>
        <begin position="34"/>
        <end position="54"/>
    </location>
</feature>
<sequence>MMDADTSLAYGIFWAAYAIAFVVLFFMMRALFRLLPLYGLQTLLLSVLVVLLLTPVESPDVAGWWIPAWLFAGYELILGDTSAAATALFNFTVAGMVMALVWILDLVRYRLVNK</sequence>
<evidence type="ECO:0000313" key="3">
    <source>
        <dbReference type="Proteomes" id="UP000239866"/>
    </source>
</evidence>
<organism evidence="2 3">
    <name type="scientific">Marinobacter fuscus</name>
    <dbReference type="NCBI Taxonomy" id="2109942"/>
    <lineage>
        <taxon>Bacteria</taxon>
        <taxon>Pseudomonadati</taxon>
        <taxon>Pseudomonadota</taxon>
        <taxon>Gammaproteobacteria</taxon>
        <taxon>Pseudomonadales</taxon>
        <taxon>Marinobacteraceae</taxon>
        <taxon>Marinobacter</taxon>
    </lineage>
</organism>
<reference evidence="2 3" key="1">
    <citation type="submission" date="2018-03" db="EMBL/GenBank/DDBJ databases">
        <title>Marinobacter brunus sp. nov., a marine bacterium of Gamma-proteobacteria isolated from the surface seawater of the South China Sea.</title>
        <authorList>
            <person name="Cheng H."/>
            <person name="Wu Y.-H."/>
            <person name="Xamxidin M."/>
            <person name="Xu X.-W."/>
        </authorList>
    </citation>
    <scope>NUCLEOTIDE SEQUENCE [LARGE SCALE GENOMIC DNA]</scope>
    <source>
        <strain evidence="2 3">NH169-3</strain>
    </source>
</reference>
<feature type="transmembrane region" description="Helical" evidence="1">
    <location>
        <begin position="83"/>
        <end position="104"/>
    </location>
</feature>
<accession>A0A2T1K3U1</accession>
<evidence type="ECO:0000256" key="1">
    <source>
        <dbReference type="SAM" id="Phobius"/>
    </source>
</evidence>
<protein>
    <submittedName>
        <fullName evidence="2">Uncharacterized protein</fullName>
    </submittedName>
</protein>